<dbReference type="Proteomes" id="UP000070352">
    <property type="component" value="Unassembled WGS sequence"/>
</dbReference>
<feature type="transmembrane region" description="Helical" evidence="1">
    <location>
        <begin position="128"/>
        <end position="149"/>
    </location>
</feature>
<sequence length="178" mass="20828">MKKGMNYGLFMMTTMGLSHIPNQSIVLLSYGIGFIWSLTMVWSNLSKARWDWFFSSTLTWHLIGLGYYLFTRDIFSVVDYTGQVVSFSFAINSVFSLFTNLPFTSMFDRSYQERYVPVKEVLLHRQATMFWSVIILCNGTFTLFLQRLLHHNVSLLSMVIVVIGIFVIKKWLNFRLQN</sequence>
<dbReference type="STRING" id="1413211.U473_10255"/>
<keyword evidence="1" id="KW-1133">Transmembrane helix</keyword>
<evidence type="ECO:0000256" key="1">
    <source>
        <dbReference type="SAM" id="Phobius"/>
    </source>
</evidence>
<proteinExistence type="predicted"/>
<accession>A0A135L5T0</accession>
<name>A0A135L5T0_9BACI</name>
<keyword evidence="1" id="KW-0812">Transmembrane</keyword>
<feature type="transmembrane region" description="Helical" evidence="1">
    <location>
        <begin position="82"/>
        <end position="107"/>
    </location>
</feature>
<evidence type="ECO:0000313" key="3">
    <source>
        <dbReference type="Proteomes" id="UP000070352"/>
    </source>
</evidence>
<feature type="transmembrane region" description="Helical" evidence="1">
    <location>
        <begin position="155"/>
        <end position="172"/>
    </location>
</feature>
<keyword evidence="3" id="KW-1185">Reference proteome</keyword>
<dbReference type="RefSeq" id="WP_068725976.1">
    <property type="nucleotide sequence ID" value="NZ_LSKU01000001.1"/>
</dbReference>
<gene>
    <name evidence="2" type="ORF">U473_10255</name>
</gene>
<comment type="caution">
    <text evidence="2">The sequence shown here is derived from an EMBL/GenBank/DDBJ whole genome shotgun (WGS) entry which is preliminary data.</text>
</comment>
<keyword evidence="1" id="KW-0472">Membrane</keyword>
<dbReference type="AlphaFoldDB" id="A0A135L5T0"/>
<dbReference type="EMBL" id="LSKU01000001">
    <property type="protein sequence ID" value="KXG44346.1"/>
    <property type="molecule type" value="Genomic_DNA"/>
</dbReference>
<feature type="transmembrane region" description="Helical" evidence="1">
    <location>
        <begin position="50"/>
        <end position="70"/>
    </location>
</feature>
<protein>
    <submittedName>
        <fullName evidence="2">Uncharacterized protein</fullName>
    </submittedName>
</protein>
<reference evidence="2 3" key="1">
    <citation type="submission" date="2016-02" db="EMBL/GenBank/DDBJ databases">
        <title>Draft Genome for Tepidibacillus decaturensis nov. sp. Strain Z9, an Anaerobic, Moderately Thermophilic and Heterotrophic Bacterium from Deep Subsurface of the Illinois Basin, USA.</title>
        <authorList>
            <person name="Dong Y."/>
            <person name="Chang J.Y."/>
            <person name="Sanford R."/>
            <person name="Fouke B.W."/>
        </authorList>
    </citation>
    <scope>NUCLEOTIDE SEQUENCE [LARGE SCALE GENOMIC DNA]</scope>
    <source>
        <strain evidence="2 3">Z9</strain>
    </source>
</reference>
<feature type="transmembrane region" description="Helical" evidence="1">
    <location>
        <begin position="20"/>
        <end position="38"/>
    </location>
</feature>
<organism evidence="2 3">
    <name type="scientific">Tepidibacillus decaturensis</name>
    <dbReference type="NCBI Taxonomy" id="1413211"/>
    <lineage>
        <taxon>Bacteria</taxon>
        <taxon>Bacillati</taxon>
        <taxon>Bacillota</taxon>
        <taxon>Bacilli</taxon>
        <taxon>Bacillales</taxon>
        <taxon>Bacillaceae</taxon>
        <taxon>Tepidibacillus</taxon>
    </lineage>
</organism>
<evidence type="ECO:0000313" key="2">
    <source>
        <dbReference type="EMBL" id="KXG44346.1"/>
    </source>
</evidence>